<proteinExistence type="predicted"/>
<dbReference type="AlphaFoldDB" id="A0A1G2QB16"/>
<keyword evidence="1" id="KW-0472">Membrane</keyword>
<protein>
    <submittedName>
        <fullName evidence="2">Uncharacterized protein</fullName>
    </submittedName>
</protein>
<gene>
    <name evidence="2" type="ORF">A2114_02890</name>
</gene>
<name>A0A1G2QB16_9BACT</name>
<sequence length="191" mass="20818">MNLVLIKVINYMTRLDSTKSKKIALAMAVLVLVTGLGWAGAYWWANQAAARALLAVEQAAAETVSKSEVITFTKMLDRTAARRQLIGQYFINSETVVNLLSDLDQYGQSSGVAVEVIEVAEDKELFLTIKAEGSFRAVNRFIGLVELAPYGLKISELKFNYGVPTVDGRQSPGASWTVTLNLVVASFNAQP</sequence>
<dbReference type="EMBL" id="MHTG01000020">
    <property type="protein sequence ID" value="OHA57151.1"/>
    <property type="molecule type" value="Genomic_DNA"/>
</dbReference>
<keyword evidence="1" id="KW-0812">Transmembrane</keyword>
<dbReference type="Proteomes" id="UP000176494">
    <property type="component" value="Unassembled WGS sequence"/>
</dbReference>
<dbReference type="STRING" id="1802435.A2114_02890"/>
<evidence type="ECO:0000313" key="3">
    <source>
        <dbReference type="Proteomes" id="UP000176494"/>
    </source>
</evidence>
<accession>A0A1G2QB16</accession>
<evidence type="ECO:0000256" key="1">
    <source>
        <dbReference type="SAM" id="Phobius"/>
    </source>
</evidence>
<organism evidence="2 3">
    <name type="scientific">Candidatus Vogelbacteria bacterium GWA1_51_14</name>
    <dbReference type="NCBI Taxonomy" id="1802435"/>
    <lineage>
        <taxon>Bacteria</taxon>
        <taxon>Candidatus Vogeliibacteriota</taxon>
    </lineage>
</organism>
<evidence type="ECO:0000313" key="2">
    <source>
        <dbReference type="EMBL" id="OHA57151.1"/>
    </source>
</evidence>
<comment type="caution">
    <text evidence="2">The sequence shown here is derived from an EMBL/GenBank/DDBJ whole genome shotgun (WGS) entry which is preliminary data.</text>
</comment>
<keyword evidence="1" id="KW-1133">Transmembrane helix</keyword>
<feature type="transmembrane region" description="Helical" evidence="1">
    <location>
        <begin position="23"/>
        <end position="45"/>
    </location>
</feature>
<reference evidence="2 3" key="1">
    <citation type="journal article" date="2016" name="Nat. Commun.">
        <title>Thousands of microbial genomes shed light on interconnected biogeochemical processes in an aquifer system.</title>
        <authorList>
            <person name="Anantharaman K."/>
            <person name="Brown C.T."/>
            <person name="Hug L.A."/>
            <person name="Sharon I."/>
            <person name="Castelle C.J."/>
            <person name="Probst A.J."/>
            <person name="Thomas B.C."/>
            <person name="Singh A."/>
            <person name="Wilkins M.J."/>
            <person name="Karaoz U."/>
            <person name="Brodie E.L."/>
            <person name="Williams K.H."/>
            <person name="Hubbard S.S."/>
            <person name="Banfield J.F."/>
        </authorList>
    </citation>
    <scope>NUCLEOTIDE SEQUENCE [LARGE SCALE GENOMIC DNA]</scope>
</reference>